<dbReference type="Proteomes" id="UP001500416">
    <property type="component" value="Unassembled WGS sequence"/>
</dbReference>
<accession>A0ABN0UMZ1</accession>
<evidence type="ECO:0000256" key="1">
    <source>
        <dbReference type="ARBA" id="ARBA00006787"/>
    </source>
</evidence>
<evidence type="ECO:0000256" key="3">
    <source>
        <dbReference type="ARBA" id="ARBA00023002"/>
    </source>
</evidence>
<dbReference type="PANTHER" id="PTHR10543:SF89">
    <property type="entry name" value="CAROTENOID 9,10(9',10')-CLEAVAGE DIOXYGENASE 1"/>
    <property type="match status" value="1"/>
</dbReference>
<keyword evidence="4 5" id="KW-0408">Iron</keyword>
<evidence type="ECO:0000256" key="4">
    <source>
        <dbReference type="ARBA" id="ARBA00023004"/>
    </source>
</evidence>
<name>A0ABN0UMZ1_9PSEU</name>
<reference evidence="6 7" key="1">
    <citation type="journal article" date="2019" name="Int. J. Syst. Evol. Microbiol.">
        <title>The Global Catalogue of Microorganisms (GCM) 10K type strain sequencing project: providing services to taxonomists for standard genome sequencing and annotation.</title>
        <authorList>
            <consortium name="The Broad Institute Genomics Platform"/>
            <consortium name="The Broad Institute Genome Sequencing Center for Infectious Disease"/>
            <person name="Wu L."/>
            <person name="Ma J."/>
        </authorList>
    </citation>
    <scope>NUCLEOTIDE SEQUENCE [LARGE SCALE GENOMIC DNA]</scope>
    <source>
        <strain evidence="6 7">JCM 3380</strain>
    </source>
</reference>
<dbReference type="Pfam" id="PF03055">
    <property type="entry name" value="RPE65"/>
    <property type="match status" value="1"/>
</dbReference>
<gene>
    <name evidence="6" type="ORF">GCM10010492_65660</name>
</gene>
<organism evidence="6 7">
    <name type="scientific">Saccharothrix mutabilis subsp. mutabilis</name>
    <dbReference type="NCBI Taxonomy" id="66855"/>
    <lineage>
        <taxon>Bacteria</taxon>
        <taxon>Bacillati</taxon>
        <taxon>Actinomycetota</taxon>
        <taxon>Actinomycetes</taxon>
        <taxon>Pseudonocardiales</taxon>
        <taxon>Pseudonocardiaceae</taxon>
        <taxon>Saccharothrix</taxon>
    </lineage>
</organism>
<dbReference type="PANTHER" id="PTHR10543">
    <property type="entry name" value="BETA-CAROTENE DIOXYGENASE"/>
    <property type="match status" value="1"/>
</dbReference>
<keyword evidence="5" id="KW-0223">Dioxygenase</keyword>
<sequence>MAAPTREAELGLDVRGELPAELDGAFVQTAARGVCGIRLGGGAARWFRGPAPVGLVGAHPSVARPVFDGQRWHAVVSHPGLGYAEHVVLGADGGVVGVEPFAADGVPAVAVAGRLVVVVESGPYYSRAAALVGVRDPHVHADDRPVRIGLLSGGEPCWFEAGVGEVRQVVNAYTELGRVVVDAVWAPGVLRRCTIDLGTGVVRTTSLPALDVGEVDPRFVGVRHRFVFGAVGRSVVRHDLALGERAVGRLPVEPSQPVFVPRGSDEGDGWLIVLAGDRLVVLDAEEPEGRPVAEVALPFAVRASGRARWVAAPELHGEHRSR</sequence>
<evidence type="ECO:0000256" key="2">
    <source>
        <dbReference type="ARBA" id="ARBA00022723"/>
    </source>
</evidence>
<evidence type="ECO:0000256" key="5">
    <source>
        <dbReference type="RuleBase" id="RU364048"/>
    </source>
</evidence>
<proteinExistence type="inferred from homology"/>
<evidence type="ECO:0000313" key="6">
    <source>
        <dbReference type="EMBL" id="GAA0255653.1"/>
    </source>
</evidence>
<dbReference type="RefSeq" id="WP_343938282.1">
    <property type="nucleotide sequence ID" value="NZ_BAAABU010000023.1"/>
</dbReference>
<comment type="cofactor">
    <cofactor evidence="5">
        <name>Fe(2+)</name>
        <dbReference type="ChEBI" id="CHEBI:29033"/>
    </cofactor>
    <text evidence="5">Binds 1 Fe(2+) ion per subunit.</text>
</comment>
<evidence type="ECO:0000313" key="7">
    <source>
        <dbReference type="Proteomes" id="UP001500416"/>
    </source>
</evidence>
<keyword evidence="2 5" id="KW-0479">Metal-binding</keyword>
<protein>
    <recommendedName>
        <fullName evidence="5">Dioxygenase</fullName>
        <ecNumber evidence="5">1.13.11.-</ecNumber>
    </recommendedName>
</protein>
<comment type="caution">
    <text evidence="6">The sequence shown here is derived from an EMBL/GenBank/DDBJ whole genome shotgun (WGS) entry which is preliminary data.</text>
</comment>
<dbReference type="EMBL" id="BAAABU010000023">
    <property type="protein sequence ID" value="GAA0255653.1"/>
    <property type="molecule type" value="Genomic_DNA"/>
</dbReference>
<dbReference type="InterPro" id="IPR004294">
    <property type="entry name" value="Carotenoid_Oase"/>
</dbReference>
<keyword evidence="3 5" id="KW-0560">Oxidoreductase</keyword>
<keyword evidence="7" id="KW-1185">Reference proteome</keyword>
<comment type="similarity">
    <text evidence="1 5">Belongs to the carotenoid oxygenase family.</text>
</comment>
<dbReference type="EC" id="1.13.11.-" evidence="5"/>